<dbReference type="InterPro" id="IPR042099">
    <property type="entry name" value="ANL_N_sf"/>
</dbReference>
<dbReference type="Pfam" id="PF01757">
    <property type="entry name" value="Acyl_transf_3"/>
    <property type="match status" value="1"/>
</dbReference>
<dbReference type="RefSeq" id="WP_003897338.1">
    <property type="nucleotide sequence ID" value="NZ_CP027541.1"/>
</dbReference>
<dbReference type="Pfam" id="PF00550">
    <property type="entry name" value="PP-binding"/>
    <property type="match status" value="1"/>
</dbReference>
<feature type="domain" description="Acyltransferase 3" evidence="4">
    <location>
        <begin position="542"/>
        <end position="801"/>
    </location>
</feature>
<dbReference type="SUPFAM" id="SSF47336">
    <property type="entry name" value="ACP-like"/>
    <property type="match status" value="1"/>
</dbReference>
<feature type="transmembrane region" description="Helical" evidence="1">
    <location>
        <begin position="677"/>
        <end position="694"/>
    </location>
</feature>
<dbReference type="InterPro" id="IPR009081">
    <property type="entry name" value="PP-bd_ACP"/>
</dbReference>
<dbReference type="Gene3D" id="1.10.1200.10">
    <property type="entry name" value="ACP-like"/>
    <property type="match status" value="1"/>
</dbReference>
<evidence type="ECO:0000259" key="4">
    <source>
        <dbReference type="Pfam" id="PF01757"/>
    </source>
</evidence>
<dbReference type="PANTHER" id="PTHR43767">
    <property type="entry name" value="LONG-CHAIN-FATTY-ACID--COA LIGASE"/>
    <property type="match status" value="1"/>
</dbReference>
<dbReference type="AlphaFoldDB" id="A0A2U9PY63"/>
<dbReference type="PANTHER" id="PTHR43767:SF10">
    <property type="entry name" value="SURFACTIN SYNTHASE SUBUNIT 1"/>
    <property type="match status" value="1"/>
</dbReference>
<evidence type="ECO:0000256" key="1">
    <source>
        <dbReference type="SAM" id="Phobius"/>
    </source>
</evidence>
<feature type="transmembrane region" description="Helical" evidence="1">
    <location>
        <begin position="597"/>
        <end position="615"/>
    </location>
</feature>
<feature type="transmembrane region" description="Helical" evidence="1">
    <location>
        <begin position="828"/>
        <end position="848"/>
    </location>
</feature>
<keyword evidence="1" id="KW-1133">Transmembrane helix</keyword>
<reference evidence="6" key="2">
    <citation type="submission" date="2018-03" db="EMBL/GenBank/DDBJ databases">
        <authorList>
            <person name="Derbyshire K."/>
            <person name="Gray T.A."/>
            <person name="Champion M."/>
        </authorList>
    </citation>
    <scope>NUCLEOTIDE SEQUENCE [LARGE SCALE GENOMIC DNA]</scope>
    <source>
        <strain evidence="6">MKD8</strain>
    </source>
</reference>
<dbReference type="InterPro" id="IPR036736">
    <property type="entry name" value="ACP-like_sf"/>
</dbReference>
<proteinExistence type="predicted"/>
<feature type="transmembrane region" description="Helical" evidence="1">
    <location>
        <begin position="557"/>
        <end position="577"/>
    </location>
</feature>
<dbReference type="EMBL" id="CP027541">
    <property type="protein sequence ID" value="AWT56761.1"/>
    <property type="molecule type" value="Genomic_DNA"/>
</dbReference>
<dbReference type="Gene3D" id="3.40.50.12780">
    <property type="entry name" value="N-terminal domain of ligase-like"/>
    <property type="match status" value="1"/>
</dbReference>
<evidence type="ECO:0000313" key="6">
    <source>
        <dbReference type="Proteomes" id="UP000011200"/>
    </source>
</evidence>
<evidence type="ECO:0000259" key="3">
    <source>
        <dbReference type="Pfam" id="PF00550"/>
    </source>
</evidence>
<dbReference type="InterPro" id="IPR050237">
    <property type="entry name" value="ATP-dep_AMP-bd_enzyme"/>
</dbReference>
<accession>A0A2U9PY63</accession>
<dbReference type="GO" id="GO:0016874">
    <property type="term" value="F:ligase activity"/>
    <property type="evidence" value="ECO:0007669"/>
    <property type="project" value="UniProtKB-KW"/>
</dbReference>
<reference evidence="5 6" key="1">
    <citation type="journal article" date="2013" name="Genome Announc.">
        <title>Draft genome sequence of MKD8, a conjugal recipient Mycobacterium smegmatis strain.</title>
        <authorList>
            <person name="Gray T.A."/>
            <person name="Palumbo M.J."/>
            <person name="Derbyshire K.M."/>
        </authorList>
    </citation>
    <scope>NUCLEOTIDE SEQUENCE [LARGE SCALE GENOMIC DNA]</scope>
    <source>
        <strain evidence="5 6">MKD8</strain>
    </source>
</reference>
<evidence type="ECO:0000259" key="2">
    <source>
        <dbReference type="Pfam" id="PF00501"/>
    </source>
</evidence>
<dbReference type="InterPro" id="IPR000873">
    <property type="entry name" value="AMP-dep_synth/lig_dom"/>
</dbReference>
<dbReference type="GO" id="GO:0016747">
    <property type="term" value="F:acyltransferase activity, transferring groups other than amino-acyl groups"/>
    <property type="evidence" value="ECO:0007669"/>
    <property type="project" value="InterPro"/>
</dbReference>
<sequence>MRGTAGASGAGFLDGWDEHSDHPALITDRRTITYAELSARVSAESQLCDMARCLVLIELRNTVEAIVSYLAALRAGHVVLVASNADSRDALVAAYDPDVVIGTDGADGWAVHRRRLTTRHELHPDLALLLSTSGSTGSPKLVRLSHANLDSNARAIAQYLGIDGFDRAMTVLPLSYCYGLSVLHSHLTQGATVVVTGLSVVDAGFWDLARATGATSFAGVPYTFDLLDSVGFADIELPSLRYVTQAGGKMSAARVRRFAELGHRRGWDLVVMYGQTEATARMAYLPPERVLDAPEAIGQPIPGGAFTIDGDSELIYHGPNVMLGYATTSRDLALGRTIDCLHTGDLARRRADGLYEIIGRRSRFLKLFSLRVDLDQLEHSLRADGIEALCAGDDARLIVAVTRSTPDPVPVVCTKVGLPATAVQTVVLDELPHNANGKPDYAGVLRLAECRTQGTESAAPAAQNSDVRALYREVLAVDEVADTDTFVSLGGDSLSYVETSRRLDDLLGTLPTHWYLRSVADLEQHARSKQRGLFAWMELSTVLRAVAIVLVCANHVGLTYLFGGAHVLLAVAGHSFARFQLNAVATSGRVRPLIRSIVRIVVPSVIVIAVAYAITRHYDVWNILLIEHLFAPEGPELGPDAWDPVWNYWFIEVLVLALVFCAVLLAIPAVRRVERTWPFGFATGLVAVGLALRFQPFSGDGAMELYRPVATLWLFAIGWAAARATRDRERVLLTVAAVCGAMLPGFSDGDSGRKLVIACGLLLLIWVTRVPVPVGLRRITAILAGASLMIYLTQPLTFFLLEWGRSLLVDQPDARVPRPAPSGVMHDLRLVAATVIALVAGVLAWKAYELVLRHLARLRRDQLHTREHDGVVP</sequence>
<dbReference type="SUPFAM" id="SSF56801">
    <property type="entry name" value="Acetyl-CoA synthetase-like"/>
    <property type="match status" value="1"/>
</dbReference>
<keyword evidence="1" id="KW-0812">Transmembrane</keyword>
<protein>
    <submittedName>
        <fullName evidence="5">AMP-dependent synthetase and ligase</fullName>
    </submittedName>
</protein>
<feature type="domain" description="AMP-dependent synthetase/ligase" evidence="2">
    <location>
        <begin position="119"/>
        <end position="325"/>
    </location>
</feature>
<evidence type="ECO:0000313" key="5">
    <source>
        <dbReference type="EMBL" id="AWT56761.1"/>
    </source>
</evidence>
<organism evidence="5 6">
    <name type="scientific">Mycolicibacterium smegmatis (strain MKD8)</name>
    <name type="common">Mycobacterium smegmatis</name>
    <dbReference type="NCBI Taxonomy" id="1214915"/>
    <lineage>
        <taxon>Bacteria</taxon>
        <taxon>Bacillati</taxon>
        <taxon>Actinomycetota</taxon>
        <taxon>Actinomycetes</taxon>
        <taxon>Mycobacteriales</taxon>
        <taxon>Mycobacteriaceae</taxon>
        <taxon>Mycolicibacterium</taxon>
    </lineage>
</organism>
<keyword evidence="5" id="KW-0436">Ligase</keyword>
<feature type="transmembrane region" description="Helical" evidence="1">
    <location>
        <begin position="779"/>
        <end position="801"/>
    </location>
</feature>
<dbReference type="InterPro" id="IPR002656">
    <property type="entry name" value="Acyl_transf_3_dom"/>
</dbReference>
<name>A0A2U9PY63_MYCSE</name>
<dbReference type="CDD" id="cd05922">
    <property type="entry name" value="FACL_like_6"/>
    <property type="match status" value="1"/>
</dbReference>
<dbReference type="Proteomes" id="UP000011200">
    <property type="component" value="Chromosome"/>
</dbReference>
<gene>
    <name evidence="5" type="ORF">D806_058210</name>
</gene>
<feature type="domain" description="Carrier" evidence="3">
    <location>
        <begin position="466"/>
        <end position="523"/>
    </location>
</feature>
<feature type="transmembrane region" description="Helical" evidence="1">
    <location>
        <begin position="648"/>
        <end position="670"/>
    </location>
</feature>
<dbReference type="Pfam" id="PF00501">
    <property type="entry name" value="AMP-binding"/>
    <property type="match status" value="1"/>
</dbReference>
<keyword evidence="1" id="KW-0472">Membrane</keyword>
<feature type="transmembrane region" description="Helical" evidence="1">
    <location>
        <begin position="706"/>
        <end position="724"/>
    </location>
</feature>